<dbReference type="PROSITE" id="PS50928">
    <property type="entry name" value="ABC_TM1"/>
    <property type="match status" value="1"/>
</dbReference>
<evidence type="ECO:0000256" key="6">
    <source>
        <dbReference type="ARBA" id="ARBA00023136"/>
    </source>
</evidence>
<feature type="transmembrane region" description="Helical" evidence="7">
    <location>
        <begin position="6"/>
        <end position="25"/>
    </location>
</feature>
<dbReference type="PANTHER" id="PTHR32243:SF18">
    <property type="entry name" value="INNER MEMBRANE ABC TRANSPORTER PERMEASE PROTEIN YCJP"/>
    <property type="match status" value="1"/>
</dbReference>
<keyword evidence="2 7" id="KW-0813">Transport</keyword>
<dbReference type="GO" id="GO:0055085">
    <property type="term" value="P:transmembrane transport"/>
    <property type="evidence" value="ECO:0007669"/>
    <property type="project" value="InterPro"/>
</dbReference>
<feature type="transmembrane region" description="Helical" evidence="7">
    <location>
        <begin position="234"/>
        <end position="252"/>
    </location>
</feature>
<dbReference type="InterPro" id="IPR035906">
    <property type="entry name" value="MetI-like_sf"/>
</dbReference>
<keyword evidence="10" id="KW-1185">Reference proteome</keyword>
<feature type="transmembrane region" description="Helical" evidence="7">
    <location>
        <begin position="65"/>
        <end position="84"/>
    </location>
</feature>
<proteinExistence type="inferred from homology"/>
<dbReference type="InterPro" id="IPR000515">
    <property type="entry name" value="MetI-like"/>
</dbReference>
<dbReference type="Pfam" id="PF00528">
    <property type="entry name" value="BPD_transp_1"/>
    <property type="match status" value="1"/>
</dbReference>
<dbReference type="PANTHER" id="PTHR32243">
    <property type="entry name" value="MALTOSE TRANSPORT SYSTEM PERMEASE-RELATED"/>
    <property type="match status" value="1"/>
</dbReference>
<dbReference type="InterPro" id="IPR050901">
    <property type="entry name" value="BP-dep_ABC_trans_perm"/>
</dbReference>
<keyword evidence="4 7" id="KW-0812">Transmembrane</keyword>
<evidence type="ECO:0000256" key="2">
    <source>
        <dbReference type="ARBA" id="ARBA00022448"/>
    </source>
</evidence>
<evidence type="ECO:0000256" key="4">
    <source>
        <dbReference type="ARBA" id="ARBA00022692"/>
    </source>
</evidence>
<feature type="transmembrane region" description="Helical" evidence="7">
    <location>
        <begin position="96"/>
        <end position="117"/>
    </location>
</feature>
<dbReference type="KEGG" id="dti:Desti_1276"/>
<evidence type="ECO:0000256" key="7">
    <source>
        <dbReference type="RuleBase" id="RU363032"/>
    </source>
</evidence>
<dbReference type="eggNOG" id="COG0395">
    <property type="taxonomic scope" value="Bacteria"/>
</dbReference>
<dbReference type="EMBL" id="CP003360">
    <property type="protein sequence ID" value="AFM23989.1"/>
    <property type="molecule type" value="Genomic_DNA"/>
</dbReference>
<gene>
    <name evidence="9" type="ordered locus">Desti_1276</name>
</gene>
<dbReference type="Proteomes" id="UP000006055">
    <property type="component" value="Chromosome"/>
</dbReference>
<comment type="subcellular location">
    <subcellularLocation>
        <location evidence="1 7">Cell membrane</location>
        <topology evidence="1 7">Multi-pass membrane protein</topology>
    </subcellularLocation>
</comment>
<dbReference type="HOGENOM" id="CLU_016047_1_2_7"/>
<dbReference type="PATRIC" id="fig|706587.4.peg.1465"/>
<evidence type="ECO:0000313" key="9">
    <source>
        <dbReference type="EMBL" id="AFM23989.1"/>
    </source>
</evidence>
<evidence type="ECO:0000313" key="10">
    <source>
        <dbReference type="Proteomes" id="UP000006055"/>
    </source>
</evidence>
<dbReference type="AlphaFoldDB" id="I4C348"/>
<dbReference type="OrthoDB" id="9790107at2"/>
<dbReference type="SUPFAM" id="SSF161098">
    <property type="entry name" value="MetI-like"/>
    <property type="match status" value="1"/>
</dbReference>
<evidence type="ECO:0000256" key="5">
    <source>
        <dbReference type="ARBA" id="ARBA00022989"/>
    </source>
</evidence>
<protein>
    <submittedName>
        <fullName evidence="9">ABC-type sugar transport system, permease component</fullName>
    </submittedName>
</protein>
<keyword evidence="5 7" id="KW-1133">Transmembrane helix</keyword>
<dbReference type="Gene3D" id="1.10.3720.10">
    <property type="entry name" value="MetI-like"/>
    <property type="match status" value="1"/>
</dbReference>
<keyword evidence="6 7" id="KW-0472">Membrane</keyword>
<reference evidence="10" key="1">
    <citation type="submission" date="2012-06" db="EMBL/GenBank/DDBJ databases">
        <title>Complete sequence of chromosome of Desulfomonile tiedjei DSM 6799.</title>
        <authorList>
            <person name="Lucas S."/>
            <person name="Copeland A."/>
            <person name="Lapidus A."/>
            <person name="Glavina del Rio T."/>
            <person name="Dalin E."/>
            <person name="Tice H."/>
            <person name="Bruce D."/>
            <person name="Goodwin L."/>
            <person name="Pitluck S."/>
            <person name="Peters L."/>
            <person name="Ovchinnikova G."/>
            <person name="Zeytun A."/>
            <person name="Lu M."/>
            <person name="Kyrpides N."/>
            <person name="Mavromatis K."/>
            <person name="Ivanova N."/>
            <person name="Brettin T."/>
            <person name="Detter J.C."/>
            <person name="Han C."/>
            <person name="Larimer F."/>
            <person name="Land M."/>
            <person name="Hauser L."/>
            <person name="Markowitz V."/>
            <person name="Cheng J.-F."/>
            <person name="Hugenholtz P."/>
            <person name="Woyke T."/>
            <person name="Wu D."/>
            <person name="Spring S."/>
            <person name="Schroeder M."/>
            <person name="Brambilla E."/>
            <person name="Klenk H.-P."/>
            <person name="Eisen J.A."/>
        </authorList>
    </citation>
    <scope>NUCLEOTIDE SEQUENCE [LARGE SCALE GENOMIC DNA]</scope>
    <source>
        <strain evidence="10">ATCC 49306 / DSM 6799 / DCB-1</strain>
    </source>
</reference>
<feature type="transmembrane region" description="Helical" evidence="7">
    <location>
        <begin position="173"/>
        <end position="196"/>
    </location>
</feature>
<dbReference type="CDD" id="cd06261">
    <property type="entry name" value="TM_PBP2"/>
    <property type="match status" value="1"/>
</dbReference>
<accession>I4C348</accession>
<name>I4C348_DESTA</name>
<evidence type="ECO:0000259" key="8">
    <source>
        <dbReference type="PROSITE" id="PS50928"/>
    </source>
</evidence>
<sequence>MLAISVFAIIFVSVAPFLWFGLLAFKPYIDITAVPPRIFPSHFSLEAMSSAIYKHDLFHYLKNSVIVAGTTTVLSVVIGTLAAYPLARISIKYKRTILLVILAAGMFPQIAIAGPIWRLLRDLGWLNTYHGLILPYLAFSLPITVWILAIFFSELPRELEEAAKIDGADLFQILRKIIVPLAAPGIFTAAILSFIACWNEFFFALLIMTRSDFQTLPVGIALFPGEHTMPWGEIAAASLVTTLPLVVFTLFFQKRIIAGLTSGAVKG</sequence>
<organism evidence="9 10">
    <name type="scientific">Desulfomonile tiedjei (strain ATCC 49306 / DSM 6799 / DCB-1)</name>
    <dbReference type="NCBI Taxonomy" id="706587"/>
    <lineage>
        <taxon>Bacteria</taxon>
        <taxon>Pseudomonadati</taxon>
        <taxon>Thermodesulfobacteriota</taxon>
        <taxon>Desulfomonilia</taxon>
        <taxon>Desulfomonilales</taxon>
        <taxon>Desulfomonilaceae</taxon>
        <taxon>Desulfomonile</taxon>
    </lineage>
</organism>
<feature type="domain" description="ABC transmembrane type-1" evidence="8">
    <location>
        <begin position="61"/>
        <end position="252"/>
    </location>
</feature>
<comment type="similarity">
    <text evidence="7">Belongs to the binding-protein-dependent transport system permease family.</text>
</comment>
<dbReference type="GO" id="GO:0005886">
    <property type="term" value="C:plasma membrane"/>
    <property type="evidence" value="ECO:0007669"/>
    <property type="project" value="UniProtKB-SubCell"/>
</dbReference>
<keyword evidence="9" id="KW-0762">Sugar transport</keyword>
<keyword evidence="3" id="KW-1003">Cell membrane</keyword>
<dbReference type="STRING" id="706587.Desti_1276"/>
<feature type="transmembrane region" description="Helical" evidence="7">
    <location>
        <begin position="129"/>
        <end position="152"/>
    </location>
</feature>
<evidence type="ECO:0000256" key="1">
    <source>
        <dbReference type="ARBA" id="ARBA00004651"/>
    </source>
</evidence>
<evidence type="ECO:0000256" key="3">
    <source>
        <dbReference type="ARBA" id="ARBA00022475"/>
    </source>
</evidence>